<sequence>YYFDVINFFIQFEFSLGSIFFITEIYLIFCLVLFCCFCFYNFLFCLFYFRYLMFLGFCLSQFVIQFLNCF</sequence>
<proteinExistence type="evidence at transcript level"/>
<accession>T1DHY3</accession>
<dbReference type="EMBL" id="GALA01001261">
    <property type="protein sequence ID" value="JAA93591.1"/>
    <property type="molecule type" value="mRNA"/>
</dbReference>
<keyword evidence="1" id="KW-1133">Transmembrane helix</keyword>
<evidence type="ECO:0000313" key="2">
    <source>
        <dbReference type="EMBL" id="JAA93591.1"/>
    </source>
</evidence>
<organism evidence="2">
    <name type="scientific">Psorophora albipes</name>
    <dbReference type="NCBI Taxonomy" id="869069"/>
    <lineage>
        <taxon>Eukaryota</taxon>
        <taxon>Metazoa</taxon>
        <taxon>Ecdysozoa</taxon>
        <taxon>Arthropoda</taxon>
        <taxon>Hexapoda</taxon>
        <taxon>Insecta</taxon>
        <taxon>Pterygota</taxon>
        <taxon>Neoptera</taxon>
        <taxon>Endopterygota</taxon>
        <taxon>Diptera</taxon>
        <taxon>Nematocera</taxon>
        <taxon>Culicoidea</taxon>
        <taxon>Culicidae</taxon>
        <taxon>Culicinae</taxon>
        <taxon>Aedini</taxon>
        <taxon>Psorophora</taxon>
    </lineage>
</organism>
<feature type="transmembrane region" description="Helical" evidence="1">
    <location>
        <begin position="47"/>
        <end position="67"/>
    </location>
</feature>
<evidence type="ECO:0000256" key="1">
    <source>
        <dbReference type="SAM" id="Phobius"/>
    </source>
</evidence>
<feature type="non-terminal residue" evidence="2">
    <location>
        <position position="1"/>
    </location>
</feature>
<keyword evidence="1" id="KW-0472">Membrane</keyword>
<protein>
    <submittedName>
        <fullName evidence="2">Uncharacterized protein</fullName>
    </submittedName>
</protein>
<reference evidence="2" key="1">
    <citation type="journal article" date="2013" name="BMC Genomics">
        <title>A deep insight into the sialotranscriptome of the mosquito, Psorophora albipes.</title>
        <authorList>
            <person name="Chagas A.C."/>
            <person name="Calvo E."/>
            <person name="Rios-Velasquez C.M."/>
            <person name="Pessoa F.A."/>
            <person name="Medeiros J.F."/>
            <person name="Ribeiro J.M."/>
        </authorList>
    </citation>
    <scope>NUCLEOTIDE SEQUENCE</scope>
</reference>
<dbReference type="AlphaFoldDB" id="T1DHY3"/>
<keyword evidence="1" id="KW-0812">Transmembrane</keyword>
<name>T1DHY3_9DIPT</name>
<feature type="transmembrane region" description="Helical" evidence="1">
    <location>
        <begin position="20"/>
        <end position="40"/>
    </location>
</feature>